<dbReference type="InterPro" id="IPR016084">
    <property type="entry name" value="Haem_Oase-like_multi-hlx"/>
</dbReference>
<organism evidence="1 2">
    <name type="scientific">Atlanticothrix silvestris CENA357</name>
    <dbReference type="NCBI Taxonomy" id="1725252"/>
    <lineage>
        <taxon>Bacteria</taxon>
        <taxon>Bacillati</taxon>
        <taxon>Cyanobacteriota</taxon>
        <taxon>Cyanophyceae</taxon>
        <taxon>Nostocales</taxon>
        <taxon>Nodulariaceae</taxon>
        <taxon>Atlanticothrix</taxon>
        <taxon>Atlanticothrix silvestris</taxon>
    </lineage>
</organism>
<gene>
    <name evidence="1" type="ORF">I8751_27625</name>
</gene>
<name>A0A8J7L8D8_9CYAN</name>
<accession>A0A8J7L8D8</accession>
<protein>
    <recommendedName>
        <fullName evidence="3">Iron-containing redox enzyme family protein</fullName>
    </recommendedName>
</protein>
<keyword evidence="2" id="KW-1185">Reference proteome</keyword>
<sequence>MQDIFTVIENKKQEFAQLPLFHFMQDKSIDPRQRLAWAPCAAPFIMNFGELNKYFLRVEPTNDPLQALINKHTYEDDHHWLWFLEDLKNLEIDKSMKFSDALRFLWSAETKNARWLNYQLYQYTLQATSLQKLIVIEVTEATGNVMFSTAAKIGKEIKEITQKECRYFADFHLDVETGHMTSSLDIEQFVKDITLPEETQKEALKSVEQLFKVFTKFTDELLVYAKNHRIDYPLIMG</sequence>
<reference evidence="1 2" key="1">
    <citation type="journal article" date="2021" name="Int. J. Syst. Evol. Microbiol.">
        <title>Amazonocrinis nigriterrae gen. nov., sp. nov., Atlanticothrix silvestris gen. nov., sp. nov. and Dendronalium phyllosphericum gen. nov., sp. nov., nostocacean cyanobacteria from Brazilian environments.</title>
        <authorList>
            <person name="Alvarenga D.O."/>
            <person name="Andreote A.P.D."/>
            <person name="Branco L.H.Z."/>
            <person name="Delbaje E."/>
            <person name="Cruz R.B."/>
            <person name="Varani A.M."/>
            <person name="Fiore M.F."/>
        </authorList>
    </citation>
    <scope>NUCLEOTIDE SEQUENCE [LARGE SCALE GENOMIC DNA]</scope>
    <source>
        <strain evidence="1 2">CENA357</strain>
    </source>
</reference>
<dbReference type="Proteomes" id="UP000599391">
    <property type="component" value="Unassembled WGS sequence"/>
</dbReference>
<evidence type="ECO:0000313" key="2">
    <source>
        <dbReference type="Proteomes" id="UP000599391"/>
    </source>
</evidence>
<comment type="caution">
    <text evidence="1">The sequence shown here is derived from an EMBL/GenBank/DDBJ whole genome shotgun (WGS) entry which is preliminary data.</text>
</comment>
<evidence type="ECO:0000313" key="1">
    <source>
        <dbReference type="EMBL" id="MBH8556042.1"/>
    </source>
</evidence>
<dbReference type="RefSeq" id="WP_214442244.1">
    <property type="nucleotide sequence ID" value="NZ_JAECZB010000103.1"/>
</dbReference>
<evidence type="ECO:0008006" key="3">
    <source>
        <dbReference type="Google" id="ProtNLM"/>
    </source>
</evidence>
<dbReference type="AlphaFoldDB" id="A0A8J7L8D8"/>
<dbReference type="EMBL" id="JAECZB010000103">
    <property type="protein sequence ID" value="MBH8556042.1"/>
    <property type="molecule type" value="Genomic_DNA"/>
</dbReference>
<proteinExistence type="predicted"/>
<dbReference type="Gene3D" id="1.20.910.10">
    <property type="entry name" value="Heme oxygenase-like"/>
    <property type="match status" value="1"/>
</dbReference>